<dbReference type="Proteomes" id="UP001305779">
    <property type="component" value="Unassembled WGS sequence"/>
</dbReference>
<keyword evidence="2" id="KW-0732">Signal</keyword>
<protein>
    <submittedName>
        <fullName evidence="3">Uncharacterized protein</fullName>
    </submittedName>
</protein>
<evidence type="ECO:0000313" key="3">
    <source>
        <dbReference type="EMBL" id="KAK4500162.1"/>
    </source>
</evidence>
<sequence length="650" mass="66428">MQTFLSLLTSFLLATVTFASPIFPARPIRKDLKDLGHSVGSVVEDSVTSPEEPESYNKPASSGWAAPSTWKGDKEWHATGKTPAPSAHLPEHTASQWHATGFAAPSAHFPEHAPKGTGVPHKIPVVKPENGSFPAHTAPHFSHGTAYSHSIELSTGFVPQATGFPHKKLQVNSTVGVWPSGAALSSGAFRPSGAAWPSVKTTFSLSTGALAVPTGSKPDFKINATSVQPFATGTAFSTPKLFSTGTAFTVEVPSGTAPSIKSANVTTPAVGFQTAPTSILLSTAALPRMPSNATTAPELLTATPSSIALSTGAVPAVPAPGVPSNATTAFELLTASSPSVVLATAPTSIAIANTTLSSLAFPTAPSSPVILATAPTSHLLIPTAHSSSIVLATAPSSLALVNSTSIPIQLATASSPSIVLSTAAVSSPSAQLIAPHFSTGSLPISKSIALETAPASDFHPKISASSIVINTASIGLPSAKAPAPTGEVPHAKESIAAPSGTAPSPHYEAAHKTGEVSHPTEHAPSVTSHSYIHIATAPAEVSLASETPSSTTTWTESTAAPSAAAPSAPAYQHSAETKEVVHKSPGAPCSPDEKLQCKGESMYGSCQFNDGHWRWYWTDVKDGHVCKDGAVQKDSYGWSSSSWGSSGNSW</sequence>
<name>A0ABR0EF82_ZASCE</name>
<keyword evidence="4" id="KW-1185">Reference proteome</keyword>
<organism evidence="3 4">
    <name type="scientific">Zasmidium cellare</name>
    <name type="common">Wine cellar mold</name>
    <name type="synonym">Racodium cellare</name>
    <dbReference type="NCBI Taxonomy" id="395010"/>
    <lineage>
        <taxon>Eukaryota</taxon>
        <taxon>Fungi</taxon>
        <taxon>Dikarya</taxon>
        <taxon>Ascomycota</taxon>
        <taxon>Pezizomycotina</taxon>
        <taxon>Dothideomycetes</taxon>
        <taxon>Dothideomycetidae</taxon>
        <taxon>Mycosphaerellales</taxon>
        <taxon>Mycosphaerellaceae</taxon>
        <taxon>Zasmidium</taxon>
    </lineage>
</organism>
<feature type="compositionally biased region" description="Low complexity" evidence="1">
    <location>
        <begin position="544"/>
        <end position="570"/>
    </location>
</feature>
<evidence type="ECO:0000256" key="1">
    <source>
        <dbReference type="SAM" id="MobiDB-lite"/>
    </source>
</evidence>
<feature type="region of interest" description="Disordered" evidence="1">
    <location>
        <begin position="480"/>
        <end position="508"/>
    </location>
</feature>
<proteinExistence type="predicted"/>
<reference evidence="3 4" key="1">
    <citation type="journal article" date="2023" name="G3 (Bethesda)">
        <title>A chromosome-level genome assembly of Zasmidium syzygii isolated from banana leaves.</title>
        <authorList>
            <person name="van Westerhoven A.C."/>
            <person name="Mehrabi R."/>
            <person name="Talebi R."/>
            <person name="Steentjes M.B.F."/>
            <person name="Corcolon B."/>
            <person name="Chong P.A."/>
            <person name="Kema G.H.J."/>
            <person name="Seidl M.F."/>
        </authorList>
    </citation>
    <scope>NUCLEOTIDE SEQUENCE [LARGE SCALE GENOMIC DNA]</scope>
    <source>
        <strain evidence="3 4">P124</strain>
    </source>
</reference>
<feature type="chain" id="PRO_5046026198" evidence="2">
    <location>
        <begin position="20"/>
        <end position="650"/>
    </location>
</feature>
<gene>
    <name evidence="3" type="ORF">PRZ48_008348</name>
</gene>
<evidence type="ECO:0000313" key="4">
    <source>
        <dbReference type="Proteomes" id="UP001305779"/>
    </source>
</evidence>
<feature type="region of interest" description="Disordered" evidence="1">
    <location>
        <begin position="542"/>
        <end position="589"/>
    </location>
</feature>
<feature type="signal peptide" evidence="2">
    <location>
        <begin position="1"/>
        <end position="19"/>
    </location>
</feature>
<feature type="region of interest" description="Disordered" evidence="1">
    <location>
        <begin position="41"/>
        <end position="91"/>
    </location>
</feature>
<comment type="caution">
    <text evidence="3">The sequence shown here is derived from an EMBL/GenBank/DDBJ whole genome shotgun (WGS) entry which is preliminary data.</text>
</comment>
<evidence type="ECO:0000256" key="2">
    <source>
        <dbReference type="SAM" id="SignalP"/>
    </source>
</evidence>
<dbReference type="EMBL" id="JAXOVC010000006">
    <property type="protein sequence ID" value="KAK4500162.1"/>
    <property type="molecule type" value="Genomic_DNA"/>
</dbReference>
<accession>A0ABR0EF82</accession>